<dbReference type="EMBL" id="GL379899">
    <property type="protein sequence ID" value="EGT32921.1"/>
    <property type="molecule type" value="Genomic_DNA"/>
</dbReference>
<dbReference type="Proteomes" id="UP000008068">
    <property type="component" value="Unassembled WGS sequence"/>
</dbReference>
<reference evidence="2" key="1">
    <citation type="submission" date="2011-07" db="EMBL/GenBank/DDBJ databases">
        <authorList>
            <consortium name="Caenorhabditis brenneri Sequencing and Analysis Consortium"/>
            <person name="Wilson R.K."/>
        </authorList>
    </citation>
    <scope>NUCLEOTIDE SEQUENCE [LARGE SCALE GENOMIC DNA]</scope>
    <source>
        <strain evidence="2">PB2801</strain>
    </source>
</reference>
<sequence length="96" mass="10936">MPGQGFEFWGPKIQNLNIARFLFNPDSNSKQVPQLVKKILVKPKCFYDFLHGYDKDSSNSPSLNPDEKGKWKVFKGILTEVVTEQFQAGLILQCSD</sequence>
<name>G0NKE5_CAEBE</name>
<dbReference type="InParanoid" id="G0NKE5"/>
<evidence type="ECO:0000313" key="1">
    <source>
        <dbReference type="EMBL" id="EGT32921.1"/>
    </source>
</evidence>
<dbReference type="HOGENOM" id="CLU_2361556_0_0_1"/>
<accession>G0NKE5</accession>
<proteinExistence type="predicted"/>
<evidence type="ECO:0000313" key="2">
    <source>
        <dbReference type="Proteomes" id="UP000008068"/>
    </source>
</evidence>
<organism evidence="2">
    <name type="scientific">Caenorhabditis brenneri</name>
    <name type="common">Nematode worm</name>
    <dbReference type="NCBI Taxonomy" id="135651"/>
    <lineage>
        <taxon>Eukaryota</taxon>
        <taxon>Metazoa</taxon>
        <taxon>Ecdysozoa</taxon>
        <taxon>Nematoda</taxon>
        <taxon>Chromadorea</taxon>
        <taxon>Rhabditida</taxon>
        <taxon>Rhabditina</taxon>
        <taxon>Rhabditomorpha</taxon>
        <taxon>Rhabditoidea</taxon>
        <taxon>Rhabditidae</taxon>
        <taxon>Peloderinae</taxon>
        <taxon>Caenorhabditis</taxon>
    </lineage>
</organism>
<gene>
    <name evidence="1" type="ORF">CAEBREN_01139</name>
</gene>
<keyword evidence="2" id="KW-1185">Reference proteome</keyword>
<dbReference type="AlphaFoldDB" id="G0NKE5"/>
<protein>
    <submittedName>
        <fullName evidence="1">Uncharacterized protein</fullName>
    </submittedName>
</protein>